<protein>
    <submittedName>
        <fullName evidence="1">Extracellular solute-binding protein</fullName>
    </submittedName>
</protein>
<accession>A0A972GTB3</accession>
<dbReference type="Gene3D" id="3.40.190.10">
    <property type="entry name" value="Periplasmic binding protein-like II"/>
    <property type="match status" value="1"/>
</dbReference>
<dbReference type="InterPro" id="IPR050490">
    <property type="entry name" value="Bact_solute-bd_prot1"/>
</dbReference>
<evidence type="ECO:0000313" key="2">
    <source>
        <dbReference type="Proteomes" id="UP000641588"/>
    </source>
</evidence>
<sequence length="466" mass="51754">MNFFLVMLDHQMQLCKGVDAMNFRKGENKRGKAGQIMLRTVLGISVLCMVAGCNKTTDPAAVADNTAREEQHNPVTISVGIKSTGYLSDEEFDRYFVQPVKKKHPWITLSRVTYTNNSLAGLVTAEQTPDIIISNNVNGMPQLEDLKLLESIEGLIKKHKLDVSTIEPEALEAIKSASQKAELVALPYSRNFGALYYNKDIFDRFGVPYPKDGMTWAEVAELAKLVTRNENGVTYRGLEPNVPERLASQLSLPLVDTKTEKTVINSDQWKKVLSQVVDIYRIPGNSQITTKSKGDDLFTKGTLAMIAEINIIFDAGLDKLKDLNWDIVSFPTWPEAPGVGIGPDEHLMVLTTTSKNKDDAFRVMAAVLSNEVQLDLSKNGRFSVLKDEGVKKAFGSNMDFMKTRNIQAVYKTSLAKPYQPTLYDTAVINVISKEMTNMVTSGKDINSALRDAEEMIDKNIQSAKSK</sequence>
<evidence type="ECO:0000313" key="1">
    <source>
        <dbReference type="EMBL" id="NOU96499.1"/>
    </source>
</evidence>
<dbReference type="PANTHER" id="PTHR43649">
    <property type="entry name" value="ARABINOSE-BINDING PROTEIN-RELATED"/>
    <property type="match status" value="1"/>
</dbReference>
<keyword evidence="2" id="KW-1185">Reference proteome</keyword>
<dbReference type="Pfam" id="PF01547">
    <property type="entry name" value="SBP_bac_1"/>
    <property type="match status" value="1"/>
</dbReference>
<dbReference type="InterPro" id="IPR006059">
    <property type="entry name" value="SBP"/>
</dbReference>
<dbReference type="AlphaFoldDB" id="A0A972GTB3"/>
<dbReference type="EMBL" id="WHOD01000098">
    <property type="protein sequence ID" value="NOU96499.1"/>
    <property type="molecule type" value="Genomic_DNA"/>
</dbReference>
<dbReference type="SUPFAM" id="SSF53850">
    <property type="entry name" value="Periplasmic binding protein-like II"/>
    <property type="match status" value="1"/>
</dbReference>
<organism evidence="1 2">
    <name type="scientific">Paenibacillus foliorum</name>
    <dbReference type="NCBI Taxonomy" id="2654974"/>
    <lineage>
        <taxon>Bacteria</taxon>
        <taxon>Bacillati</taxon>
        <taxon>Bacillota</taxon>
        <taxon>Bacilli</taxon>
        <taxon>Bacillales</taxon>
        <taxon>Paenibacillaceae</taxon>
        <taxon>Paenibacillus</taxon>
    </lineage>
</organism>
<reference evidence="1" key="1">
    <citation type="submission" date="2019-10" db="EMBL/GenBank/DDBJ databases">
        <title>Description of Paenibacillus glebae sp. nov.</title>
        <authorList>
            <person name="Carlier A."/>
            <person name="Qi S."/>
        </authorList>
    </citation>
    <scope>NUCLEOTIDE SEQUENCE</scope>
    <source>
        <strain evidence="1">LMG 31456</strain>
    </source>
</reference>
<comment type="caution">
    <text evidence="1">The sequence shown here is derived from an EMBL/GenBank/DDBJ whole genome shotgun (WGS) entry which is preliminary data.</text>
</comment>
<dbReference type="PANTHER" id="PTHR43649:SF12">
    <property type="entry name" value="DIACETYLCHITOBIOSE BINDING PROTEIN DASA"/>
    <property type="match status" value="1"/>
</dbReference>
<name>A0A972GTB3_9BACL</name>
<gene>
    <name evidence="1" type="ORF">GC093_25250</name>
</gene>
<proteinExistence type="predicted"/>
<dbReference type="Proteomes" id="UP000641588">
    <property type="component" value="Unassembled WGS sequence"/>
</dbReference>